<dbReference type="PATRIC" id="fig|1560234.3.peg.2799"/>
<dbReference type="STRING" id="1560234.SP90_04250"/>
<dbReference type="EMBL" id="JXMS01000005">
    <property type="protein sequence ID" value="OBQ55186.1"/>
    <property type="molecule type" value="Genomic_DNA"/>
</dbReference>
<proteinExistence type="predicted"/>
<dbReference type="AlphaFoldDB" id="A0A1B7XI46"/>
<dbReference type="Gene3D" id="3.40.250.10">
    <property type="entry name" value="Rhodanese-like domain"/>
    <property type="match status" value="1"/>
</dbReference>
<evidence type="ECO:0000313" key="3">
    <source>
        <dbReference type="EMBL" id="OBQ55186.1"/>
    </source>
</evidence>
<organism evidence="3 4">
    <name type="scientific">Halodesulfovibrio spirochaetisodalis</name>
    <dbReference type="NCBI Taxonomy" id="1560234"/>
    <lineage>
        <taxon>Bacteria</taxon>
        <taxon>Pseudomonadati</taxon>
        <taxon>Thermodesulfobacteriota</taxon>
        <taxon>Desulfovibrionia</taxon>
        <taxon>Desulfovibrionales</taxon>
        <taxon>Desulfovibrionaceae</taxon>
        <taxon>Halodesulfovibrio</taxon>
    </lineage>
</organism>
<feature type="chain" id="PRO_5008600706" description="Rhodanese domain-containing protein" evidence="1">
    <location>
        <begin position="23"/>
        <end position="88"/>
    </location>
</feature>
<feature type="domain" description="Rhodanese" evidence="2">
    <location>
        <begin position="36"/>
        <end position="88"/>
    </location>
</feature>
<feature type="signal peptide" evidence="1">
    <location>
        <begin position="1"/>
        <end position="22"/>
    </location>
</feature>
<accession>A0A1B7XI46</accession>
<protein>
    <recommendedName>
        <fullName evidence="2">Rhodanese domain-containing protein</fullName>
    </recommendedName>
</protein>
<gene>
    <name evidence="3" type="ORF">SP90_04250</name>
</gene>
<comment type="caution">
    <text evidence="3">The sequence shown here is derived from an EMBL/GenBank/DDBJ whole genome shotgun (WGS) entry which is preliminary data.</text>
</comment>
<dbReference type="InterPro" id="IPR036873">
    <property type="entry name" value="Rhodanese-like_dom_sf"/>
</dbReference>
<evidence type="ECO:0000313" key="4">
    <source>
        <dbReference type="Proteomes" id="UP000091979"/>
    </source>
</evidence>
<keyword evidence="1" id="KW-0732">Signal</keyword>
<name>A0A1B7XI46_9BACT</name>
<dbReference type="OrthoDB" id="5422839at2"/>
<evidence type="ECO:0000256" key="1">
    <source>
        <dbReference type="SAM" id="SignalP"/>
    </source>
</evidence>
<keyword evidence="4" id="KW-1185">Reference proteome</keyword>
<dbReference type="InterPro" id="IPR001763">
    <property type="entry name" value="Rhodanese-like_dom"/>
</dbReference>
<dbReference type="Proteomes" id="UP000091979">
    <property type="component" value="Unassembled WGS sequence"/>
</dbReference>
<evidence type="ECO:0000259" key="2">
    <source>
        <dbReference type="PROSITE" id="PS50206"/>
    </source>
</evidence>
<dbReference type="PROSITE" id="PS50206">
    <property type="entry name" value="RHODANESE_3"/>
    <property type="match status" value="1"/>
</dbReference>
<dbReference type="SUPFAM" id="SSF52821">
    <property type="entry name" value="Rhodanese/Cell cycle control phosphatase"/>
    <property type="match status" value="1"/>
</dbReference>
<reference evidence="3 4" key="1">
    <citation type="submission" date="2015-01" db="EMBL/GenBank/DDBJ databases">
        <title>Desulfovibrio sp. JC271 draft genome sequence.</title>
        <authorList>
            <person name="Shivani Y."/>
            <person name="Subhash Y."/>
            <person name="Sasikala C."/>
            <person name="Ramana C.V."/>
        </authorList>
    </citation>
    <scope>NUCLEOTIDE SEQUENCE [LARGE SCALE GENOMIC DNA]</scope>
    <source>
        <strain evidence="3 4">JC271</strain>
    </source>
</reference>
<sequence>MKPIKLAALVIMILAFVATAFADDVQRINKDTLKADMGSYHIIDVRTGSDWKGSEFKIRGAVRLKGDIVDFTKNKGWAKDAKIVLYCA</sequence>